<organism evidence="1 2">
    <name type="scientific">Nocardia asteroides NBRC 15531</name>
    <dbReference type="NCBI Taxonomy" id="1110697"/>
    <lineage>
        <taxon>Bacteria</taxon>
        <taxon>Bacillati</taxon>
        <taxon>Actinomycetota</taxon>
        <taxon>Actinomycetes</taxon>
        <taxon>Mycobacteriales</taxon>
        <taxon>Nocardiaceae</taxon>
        <taxon>Nocardia</taxon>
    </lineage>
</organism>
<dbReference type="AlphaFoldDB" id="U5E8L8"/>
<evidence type="ECO:0000313" key="1">
    <source>
        <dbReference type="EMBL" id="GAD86432.1"/>
    </source>
</evidence>
<proteinExistence type="predicted"/>
<dbReference type="GeneID" id="91517232"/>
<protein>
    <submittedName>
        <fullName evidence="1">Uncharacterized protein</fullName>
    </submittedName>
</protein>
<dbReference type="Proteomes" id="UP000017048">
    <property type="component" value="Unassembled WGS sequence"/>
</dbReference>
<dbReference type="EMBL" id="BAFO02000032">
    <property type="protein sequence ID" value="GAD86432.1"/>
    <property type="molecule type" value="Genomic_DNA"/>
</dbReference>
<keyword evidence="2" id="KW-1185">Reference proteome</keyword>
<name>U5E8L8_NOCAS</name>
<evidence type="ECO:0000313" key="2">
    <source>
        <dbReference type="Proteomes" id="UP000017048"/>
    </source>
</evidence>
<sequence>MLSDDDLDVIEARCAAASPGPWTAFVEGRDHDSGDGFIQVGDVGNEPDMYVSRERRPAAAADLDFIASVRQDIPALVAEIRRLRAANG</sequence>
<reference evidence="1 2" key="1">
    <citation type="journal article" date="2014" name="BMC Genomics">
        <title>Genome based analysis of type-I polyketide synthase and nonribosomal peptide synthetase gene clusters in seven strains of five representative Nocardia species.</title>
        <authorList>
            <person name="Komaki H."/>
            <person name="Ichikawa N."/>
            <person name="Hosoyama A."/>
            <person name="Takahashi-Nakaguchi A."/>
            <person name="Matsuzawa T."/>
            <person name="Suzuki K."/>
            <person name="Fujita N."/>
            <person name="Gonoi T."/>
        </authorList>
    </citation>
    <scope>NUCLEOTIDE SEQUENCE [LARGE SCALE GENOMIC DNA]</scope>
    <source>
        <strain evidence="1 2">NBRC 15531</strain>
    </source>
</reference>
<gene>
    <name evidence="1" type="ORF">NCAST_32_09180</name>
</gene>
<accession>U5E8L8</accession>
<dbReference type="RefSeq" id="WP_022566967.1">
    <property type="nucleotide sequence ID" value="NZ_BAFO02000032.1"/>
</dbReference>
<comment type="caution">
    <text evidence="1">The sequence shown here is derived from an EMBL/GenBank/DDBJ whole genome shotgun (WGS) entry which is preliminary data.</text>
</comment>